<evidence type="ECO:0000313" key="2">
    <source>
        <dbReference type="Proteomes" id="UP000550401"/>
    </source>
</evidence>
<reference evidence="1 2" key="1">
    <citation type="submission" date="2020-07" db="EMBL/GenBank/DDBJ databases">
        <title>Genomic Encyclopedia of Type Strains, Phase IV (KMG-V): Genome sequencing to study the core and pangenomes of soil and plant-associated prokaryotes.</title>
        <authorList>
            <person name="Whitman W."/>
        </authorList>
    </citation>
    <scope>NUCLEOTIDE SEQUENCE [LARGE SCALE GENOMIC DNA]</scope>
    <source>
        <strain evidence="1 2">RH2WT43</strain>
    </source>
</reference>
<sequence length="434" mass="47815">MRSNVSHLQPRAVRPAPEPLALYLRAGRNDHLALMNLIAAGDTGCFGVVFDAAQEDRHKELKEQVLANRLDTILDTKAMQLALPGGYTKNLAKLPWADKERMHLPGDFQGMTGRRLIAAIGDHTLQHGYTEVLAPTHLLRAFDDPWLAIDVDSTRRLREYLDQNNGRHIPLIYPLAISYEILRTSHMRAHVINALINIKADAIWLKIDGLQGAHATPTAVKNFIAGAADFHQLGRKLVADCIGGKVGLALMAFGAVGGIAHGIGVFEKFDSGHLRSTSNSTPFTPTMPVYIPGIDAMLSSKEAELLLNASPQAKAAFACRDTHCCKRGVKDMLMDPKRHYLVQRMQEVAELGQFPEAIRAHQFLDKNLRPATDKALQAASQSVGDEKLSTKLQANRKRLDNLRVALGKLLEKAPPRSYAVIPETRVVRESRGGR</sequence>
<evidence type="ECO:0000313" key="1">
    <source>
        <dbReference type="EMBL" id="MBA8888726.1"/>
    </source>
</evidence>
<comment type="caution">
    <text evidence="1">The sequence shown here is derived from an EMBL/GenBank/DDBJ whole genome shotgun (WGS) entry which is preliminary data.</text>
</comment>
<dbReference type="EMBL" id="JACGXL010000005">
    <property type="protein sequence ID" value="MBA8888726.1"/>
    <property type="molecule type" value="Genomic_DNA"/>
</dbReference>
<keyword evidence="2" id="KW-1185">Reference proteome</keyword>
<proteinExistence type="predicted"/>
<protein>
    <submittedName>
        <fullName evidence="1">Uncharacterized protein</fullName>
    </submittedName>
</protein>
<dbReference type="Proteomes" id="UP000550401">
    <property type="component" value="Unassembled WGS sequence"/>
</dbReference>
<dbReference type="AlphaFoldDB" id="A0A839F2B4"/>
<organism evidence="1 2">
    <name type="scientific">Dokdonella fugitiva</name>
    <dbReference type="NCBI Taxonomy" id="328517"/>
    <lineage>
        <taxon>Bacteria</taxon>
        <taxon>Pseudomonadati</taxon>
        <taxon>Pseudomonadota</taxon>
        <taxon>Gammaproteobacteria</taxon>
        <taxon>Lysobacterales</taxon>
        <taxon>Rhodanobacteraceae</taxon>
        <taxon>Dokdonella</taxon>
    </lineage>
</organism>
<accession>A0A839F2B4</accession>
<name>A0A839F2B4_9GAMM</name>
<gene>
    <name evidence="1" type="ORF">FHW12_002962</name>
</gene>
<dbReference type="RefSeq" id="WP_182531782.1">
    <property type="nucleotide sequence ID" value="NZ_JACGXL010000005.1"/>
</dbReference>